<dbReference type="InterPro" id="IPR003439">
    <property type="entry name" value="ABC_transporter-like_ATP-bd"/>
</dbReference>
<keyword evidence="5" id="KW-0547">Nucleotide-binding</keyword>
<keyword evidence="4 10" id="KW-0812">Transmembrane</keyword>
<dbReference type="Gene3D" id="3.40.50.300">
    <property type="entry name" value="P-loop containing nucleotide triphosphate hydrolases"/>
    <property type="match status" value="1"/>
</dbReference>
<comment type="catalytic activity">
    <reaction evidence="9">
        <text>ATP + H2O + xenobioticSide 1 = ADP + phosphate + xenobioticSide 2.</text>
        <dbReference type="EC" id="7.6.2.2"/>
    </reaction>
</comment>
<dbReference type="GeneID" id="84615530"/>
<dbReference type="EC" id="7.6.2.2" evidence="3"/>
<dbReference type="GO" id="GO:0008233">
    <property type="term" value="F:peptidase activity"/>
    <property type="evidence" value="ECO:0007669"/>
    <property type="project" value="InterPro"/>
</dbReference>
<keyword evidence="8 10" id="KW-0472">Membrane</keyword>
<dbReference type="SUPFAM" id="SSF90123">
    <property type="entry name" value="ABC transporter transmembrane region"/>
    <property type="match status" value="1"/>
</dbReference>
<dbReference type="RefSeq" id="WP_067436027.1">
    <property type="nucleotide sequence ID" value="NZ_CP073263.1"/>
</dbReference>
<feature type="transmembrane region" description="Helical" evidence="10">
    <location>
        <begin position="291"/>
        <end position="311"/>
    </location>
</feature>
<dbReference type="PROSITE" id="PS50929">
    <property type="entry name" value="ABC_TM1F"/>
    <property type="match status" value="1"/>
</dbReference>
<dbReference type="PROSITE" id="PS50990">
    <property type="entry name" value="PEPTIDASE_C39"/>
    <property type="match status" value="1"/>
</dbReference>
<evidence type="ECO:0000256" key="8">
    <source>
        <dbReference type="ARBA" id="ARBA00023136"/>
    </source>
</evidence>
<evidence type="ECO:0000256" key="5">
    <source>
        <dbReference type="ARBA" id="ARBA00022741"/>
    </source>
</evidence>
<dbReference type="InterPro" id="IPR005074">
    <property type="entry name" value="Peptidase_C39"/>
</dbReference>
<dbReference type="Proteomes" id="UP000059419">
    <property type="component" value="Plasmid pEM01"/>
</dbReference>
<feature type="transmembrane region" description="Helical" evidence="10">
    <location>
        <begin position="212"/>
        <end position="233"/>
    </location>
</feature>
<feature type="domain" description="ABC transmembrane type-1" evidence="12">
    <location>
        <begin position="177"/>
        <end position="458"/>
    </location>
</feature>
<evidence type="ECO:0000256" key="2">
    <source>
        <dbReference type="ARBA" id="ARBA00006526"/>
    </source>
</evidence>
<feature type="transmembrane region" description="Helical" evidence="10">
    <location>
        <begin position="165"/>
        <end position="192"/>
    </location>
</feature>
<evidence type="ECO:0000256" key="1">
    <source>
        <dbReference type="ARBA" id="ARBA00004651"/>
    </source>
</evidence>
<keyword evidence="15" id="KW-1185">Reference proteome</keyword>
<dbReference type="GO" id="GO:0016887">
    <property type="term" value="F:ATP hydrolysis activity"/>
    <property type="evidence" value="ECO:0007669"/>
    <property type="project" value="InterPro"/>
</dbReference>
<dbReference type="AlphaFoldDB" id="A0A0U5L7I3"/>
<dbReference type="InterPro" id="IPR003593">
    <property type="entry name" value="AAA+_ATPase"/>
</dbReference>
<dbReference type="EMBL" id="LN907828">
    <property type="protein sequence ID" value="CUU25871.1"/>
    <property type="molecule type" value="Genomic_DNA"/>
</dbReference>
<dbReference type="PATRIC" id="fig|1619313.3.peg.3775"/>
<dbReference type="Pfam" id="PF00005">
    <property type="entry name" value="ABC_tran"/>
    <property type="match status" value="1"/>
</dbReference>
<dbReference type="InterPro" id="IPR027417">
    <property type="entry name" value="P-loop_NTPase"/>
</dbReference>
<dbReference type="Gene3D" id="3.90.70.10">
    <property type="entry name" value="Cysteine proteinases"/>
    <property type="match status" value="1"/>
</dbReference>
<gene>
    <name evidence="14" type="primary">cvaB</name>
    <name evidence="14" type="ORF">EM595_p0171</name>
</gene>
<evidence type="ECO:0000256" key="3">
    <source>
        <dbReference type="ARBA" id="ARBA00012191"/>
    </source>
</evidence>
<evidence type="ECO:0000256" key="4">
    <source>
        <dbReference type="ARBA" id="ARBA00022692"/>
    </source>
</evidence>
<dbReference type="SUPFAM" id="SSF52540">
    <property type="entry name" value="P-loop containing nucleoside triphosphate hydrolases"/>
    <property type="match status" value="1"/>
</dbReference>
<accession>A0A0U5L7I3</accession>
<evidence type="ECO:0000256" key="7">
    <source>
        <dbReference type="ARBA" id="ARBA00022989"/>
    </source>
</evidence>
<evidence type="ECO:0000256" key="6">
    <source>
        <dbReference type="ARBA" id="ARBA00022840"/>
    </source>
</evidence>
<proteinExistence type="inferred from homology"/>
<dbReference type="Pfam" id="PF00664">
    <property type="entry name" value="ABC_membrane"/>
    <property type="match status" value="1"/>
</dbReference>
<evidence type="ECO:0000256" key="10">
    <source>
        <dbReference type="SAM" id="Phobius"/>
    </source>
</evidence>
<protein>
    <recommendedName>
        <fullName evidence="3">ABC-type xenobiotic transporter</fullName>
        <ecNumber evidence="3">7.6.2.2</ecNumber>
    </recommendedName>
</protein>
<keyword evidence="6 14" id="KW-0067">ATP-binding</keyword>
<comment type="subcellular location">
    <subcellularLocation>
        <location evidence="1">Cell membrane</location>
        <topology evidence="1">Multi-pass membrane protein</topology>
    </subcellularLocation>
</comment>
<comment type="similarity">
    <text evidence="2">Belongs to the ABC transporter superfamily. Drug exporter-2 (TC 3.A.1.117) family.</text>
</comment>
<dbReference type="OrthoDB" id="6828292at2"/>
<dbReference type="KEGG" id="ege:EM595_p0171"/>
<feature type="transmembrane region" description="Helical" evidence="10">
    <location>
        <begin position="397"/>
        <end position="419"/>
    </location>
</feature>
<dbReference type="GO" id="GO:0005524">
    <property type="term" value="F:ATP binding"/>
    <property type="evidence" value="ECO:0007669"/>
    <property type="project" value="UniProtKB-KW"/>
</dbReference>
<geneLocation type="plasmid" evidence="15">
    <name>pEM01</name>
</geneLocation>
<evidence type="ECO:0000313" key="14">
    <source>
        <dbReference type="EMBL" id="CUU25871.1"/>
    </source>
</evidence>
<dbReference type="GO" id="GO:0006508">
    <property type="term" value="P:proteolysis"/>
    <property type="evidence" value="ECO:0007669"/>
    <property type="project" value="InterPro"/>
</dbReference>
<evidence type="ECO:0000259" key="11">
    <source>
        <dbReference type="PROSITE" id="PS50893"/>
    </source>
</evidence>
<dbReference type="PROSITE" id="PS00211">
    <property type="entry name" value="ABC_TRANSPORTER_1"/>
    <property type="match status" value="1"/>
</dbReference>
<dbReference type="SMART" id="SM00382">
    <property type="entry name" value="AAA"/>
    <property type="match status" value="1"/>
</dbReference>
<evidence type="ECO:0000259" key="13">
    <source>
        <dbReference type="PROSITE" id="PS50990"/>
    </source>
</evidence>
<feature type="domain" description="Peptidase C39" evidence="13">
    <location>
        <begin position="26"/>
        <end position="145"/>
    </location>
</feature>
<evidence type="ECO:0000256" key="9">
    <source>
        <dbReference type="ARBA" id="ARBA00034018"/>
    </source>
</evidence>
<name>A0A0U5L7I3_9GAMM</name>
<dbReference type="GO" id="GO:0034040">
    <property type="term" value="F:ATPase-coupled lipid transmembrane transporter activity"/>
    <property type="evidence" value="ECO:0007669"/>
    <property type="project" value="TreeGrafter"/>
</dbReference>
<feature type="domain" description="ABC transporter" evidence="11">
    <location>
        <begin position="492"/>
        <end position="700"/>
    </location>
</feature>
<dbReference type="InterPro" id="IPR011527">
    <property type="entry name" value="ABC1_TM_dom"/>
</dbReference>
<feature type="transmembrane region" description="Helical" evidence="10">
    <location>
        <begin position="317"/>
        <end position="337"/>
    </location>
</feature>
<evidence type="ECO:0000313" key="15">
    <source>
        <dbReference type="Proteomes" id="UP000059419"/>
    </source>
</evidence>
<reference evidence="15" key="1">
    <citation type="submission" date="2015-11" db="EMBL/GenBank/DDBJ databases">
        <authorList>
            <person name="Blom J."/>
        </authorList>
    </citation>
    <scope>NUCLEOTIDE SEQUENCE [LARGE SCALE GENOMIC DNA]</scope>
    <source>
        <plasmid evidence="15">pEM01</plasmid>
    </source>
</reference>
<dbReference type="PANTHER" id="PTHR24221:SF606">
    <property type="entry name" value="COLICIN V SECRETION-PROCESSING ATP-BINDING PROTEIN"/>
    <property type="match status" value="1"/>
</dbReference>
<keyword evidence="14" id="KW-0378">Hydrolase</keyword>
<dbReference type="InterPro" id="IPR039421">
    <property type="entry name" value="Type_1_exporter"/>
</dbReference>
<evidence type="ECO:0000259" key="12">
    <source>
        <dbReference type="PROSITE" id="PS50929"/>
    </source>
</evidence>
<dbReference type="PROSITE" id="PS50893">
    <property type="entry name" value="ABC_TRANSPORTER_2"/>
    <property type="match status" value="1"/>
</dbReference>
<dbReference type="InterPro" id="IPR036640">
    <property type="entry name" value="ABC1_TM_sf"/>
</dbReference>
<dbReference type="InterPro" id="IPR017871">
    <property type="entry name" value="ABC_transporter-like_CS"/>
</dbReference>
<sequence>MKSEAAVWLKERIHFGPQRRIPVQLQTEAAECGLACLMMIAANYGKHTDLLTLRQKAGLSSRGSTLSALITLAEGMGMASRALSLDIEHLHQVRKPCILHWDFNHFVVLVSARADRYVIHDPAAGRRIIDQKTLSTHFTGVALELWPGTEFTPEKRVNKLRLGTLLHNITGFKSAMLTLFCVSMIIEFISLLMPVGTQLVMDNAVPAADKSLLTLVCMSLMILILLQAGISVFRAWTSMVMSTYIDIQWKEGLFRHLLRLPLPWFEKRRMGDIQSRFVSLDTLRTTFTQSLTGALIDSIIAAGAFILLLLYGGLLTWVVVAFTLLFVVLRVATYNRYRHSSEELLIKNARAASSFTETLYAVATIRAQGLAEQRRQNWLSMISDATNASVSLMRFDMLFRIISTFVGACDSVIILWLGISAVIDHTLTLGAFVAFSAFRSMFSDRILSLTGLLLQLKMLSLHNERIADIALSTPEEDKPTLALFQPGEALSLTAERITFRYDSHSAPVFSDLSVTIEAGESVAITGPSGTGKTTLMKVLCGLASADEGHIAVNGRDISAIGLNNYRHAIACILQDDRLLAGSLRDNITGFSREIDEAHMEACAKLSHIHDDIMALPMGYETLTGELGEGLSGGQRQRLFIARALYRRPGILFMDEATSHLDEHNEALINAAIRQLNMTRIIIAHRPSTIASADRIINLPL</sequence>
<dbReference type="CDD" id="cd18567">
    <property type="entry name" value="ABC_6TM_CvaB_RaxB_like"/>
    <property type="match status" value="1"/>
</dbReference>
<dbReference type="GO" id="GO:0008559">
    <property type="term" value="F:ABC-type xenobiotic transporter activity"/>
    <property type="evidence" value="ECO:0007669"/>
    <property type="project" value="UniProtKB-EC"/>
</dbReference>
<dbReference type="PANTHER" id="PTHR24221">
    <property type="entry name" value="ATP-BINDING CASSETTE SUB-FAMILY B"/>
    <property type="match status" value="1"/>
</dbReference>
<keyword evidence="7 10" id="KW-1133">Transmembrane helix</keyword>
<dbReference type="GO" id="GO:0005886">
    <property type="term" value="C:plasma membrane"/>
    <property type="evidence" value="ECO:0007669"/>
    <property type="project" value="UniProtKB-SubCell"/>
</dbReference>
<organism evidence="14 15">
    <name type="scientific">Duffyella gerundensis</name>
    <dbReference type="NCBI Taxonomy" id="1619313"/>
    <lineage>
        <taxon>Bacteria</taxon>
        <taxon>Pseudomonadati</taxon>
        <taxon>Pseudomonadota</taxon>
        <taxon>Gammaproteobacteria</taxon>
        <taxon>Enterobacterales</taxon>
        <taxon>Erwiniaceae</taxon>
        <taxon>Duffyella</taxon>
    </lineage>
</organism>
<dbReference type="Pfam" id="PF03412">
    <property type="entry name" value="Peptidase_C39"/>
    <property type="match status" value="1"/>
</dbReference>
<dbReference type="Gene3D" id="1.20.1560.10">
    <property type="entry name" value="ABC transporter type 1, transmembrane domain"/>
    <property type="match status" value="1"/>
</dbReference>